<dbReference type="STRING" id="317010.RU96_GL000903"/>
<evidence type="ECO:0000256" key="3">
    <source>
        <dbReference type="ARBA" id="ARBA00023125"/>
    </source>
</evidence>
<comment type="caution">
    <text evidence="6">The sequence shown here is derived from an EMBL/GenBank/DDBJ whole genome shotgun (WGS) entry which is preliminary data.</text>
</comment>
<dbReference type="PRINTS" id="PR00039">
    <property type="entry name" value="HTHLYSR"/>
</dbReference>
<evidence type="ECO:0000256" key="1">
    <source>
        <dbReference type="ARBA" id="ARBA00009437"/>
    </source>
</evidence>
<dbReference type="SUPFAM" id="SSF53850">
    <property type="entry name" value="Periplasmic binding protein-like II"/>
    <property type="match status" value="1"/>
</dbReference>
<organism evidence="6 7">
    <name type="scientific">Enterococcus canintestini</name>
    <dbReference type="NCBI Taxonomy" id="317010"/>
    <lineage>
        <taxon>Bacteria</taxon>
        <taxon>Bacillati</taxon>
        <taxon>Bacillota</taxon>
        <taxon>Bacilli</taxon>
        <taxon>Lactobacillales</taxon>
        <taxon>Enterococcaceae</taxon>
        <taxon>Enterococcus</taxon>
    </lineage>
</organism>
<dbReference type="GO" id="GO:0000976">
    <property type="term" value="F:transcription cis-regulatory region binding"/>
    <property type="evidence" value="ECO:0007669"/>
    <property type="project" value="TreeGrafter"/>
</dbReference>
<dbReference type="Pfam" id="PF03466">
    <property type="entry name" value="LysR_substrate"/>
    <property type="match status" value="1"/>
</dbReference>
<dbReference type="PANTHER" id="PTHR30126">
    <property type="entry name" value="HTH-TYPE TRANSCRIPTIONAL REGULATOR"/>
    <property type="match status" value="1"/>
</dbReference>
<dbReference type="EMBL" id="JXKG01000018">
    <property type="protein sequence ID" value="OJG14450.1"/>
    <property type="molecule type" value="Genomic_DNA"/>
</dbReference>
<evidence type="ECO:0000259" key="5">
    <source>
        <dbReference type="PROSITE" id="PS50931"/>
    </source>
</evidence>
<keyword evidence="4" id="KW-0804">Transcription</keyword>
<reference evidence="6 7" key="1">
    <citation type="submission" date="2014-12" db="EMBL/GenBank/DDBJ databases">
        <title>Draft genome sequences of 29 type strains of Enterococci.</title>
        <authorList>
            <person name="Zhong Z."/>
            <person name="Sun Z."/>
            <person name="Liu W."/>
            <person name="Zhang W."/>
            <person name="Zhang H."/>
        </authorList>
    </citation>
    <scope>NUCLEOTIDE SEQUENCE [LARGE SCALE GENOMIC DNA]</scope>
    <source>
        <strain evidence="6 7">DSM 21207</strain>
    </source>
</reference>
<accession>A0A1L8R3V9</accession>
<gene>
    <name evidence="6" type="ORF">RU96_GL000903</name>
</gene>
<dbReference type="InterPro" id="IPR005119">
    <property type="entry name" value="LysR_subst-bd"/>
</dbReference>
<dbReference type="RefSeq" id="WP_071865407.1">
    <property type="nucleotide sequence ID" value="NZ_JBHLVQ010000006.1"/>
</dbReference>
<keyword evidence="3" id="KW-0238">DNA-binding</keyword>
<dbReference type="Pfam" id="PF00126">
    <property type="entry name" value="HTH_1"/>
    <property type="match status" value="1"/>
</dbReference>
<feature type="domain" description="HTH lysR-type" evidence="5">
    <location>
        <begin position="1"/>
        <end position="58"/>
    </location>
</feature>
<dbReference type="AlphaFoldDB" id="A0A1L8R3V9"/>
<proteinExistence type="inferred from homology"/>
<dbReference type="GO" id="GO:0003700">
    <property type="term" value="F:DNA-binding transcription factor activity"/>
    <property type="evidence" value="ECO:0007669"/>
    <property type="project" value="InterPro"/>
</dbReference>
<dbReference type="Gene3D" id="3.40.190.290">
    <property type="match status" value="1"/>
</dbReference>
<dbReference type="PROSITE" id="PS50931">
    <property type="entry name" value="HTH_LYSR"/>
    <property type="match status" value="1"/>
</dbReference>
<dbReference type="InterPro" id="IPR036390">
    <property type="entry name" value="WH_DNA-bd_sf"/>
</dbReference>
<dbReference type="Gene3D" id="1.10.10.10">
    <property type="entry name" value="Winged helix-like DNA-binding domain superfamily/Winged helix DNA-binding domain"/>
    <property type="match status" value="1"/>
</dbReference>
<evidence type="ECO:0000313" key="7">
    <source>
        <dbReference type="Proteomes" id="UP000182835"/>
    </source>
</evidence>
<sequence>MLHLLHTFVSVYETRNFTHTAEDLFLSQPTISAQIKKLEEHLQVDLFIRNGKQEIIPTKEAVFLYPRALQIIEEWEDTSQRLKNQENFRLQCIVGCSHTCAVYFVPKLLPHLVKQFPNVDFSIKLMNSEEVGQQMAQNKVSIGFIEKPERNEAINQTPIYEDELVLAGDEKSQYWLLRENESGLRFYNEIYLRENNLLPNVIFVDNNEAILALLKEGFGRSIISKLAINSDIPYQEIHEHHLRHFYLLTHKAVFKDVLREIAAFIEILVPHLQERKIF</sequence>
<protein>
    <recommendedName>
        <fullName evidence="5">HTH lysR-type domain-containing protein</fullName>
    </recommendedName>
</protein>
<evidence type="ECO:0000256" key="4">
    <source>
        <dbReference type="ARBA" id="ARBA00023163"/>
    </source>
</evidence>
<comment type="similarity">
    <text evidence="1">Belongs to the LysR transcriptional regulatory family.</text>
</comment>
<dbReference type="PANTHER" id="PTHR30126:SF40">
    <property type="entry name" value="HTH-TYPE TRANSCRIPTIONAL REGULATOR GLTR"/>
    <property type="match status" value="1"/>
</dbReference>
<dbReference type="InterPro" id="IPR000847">
    <property type="entry name" value="LysR_HTH_N"/>
</dbReference>
<evidence type="ECO:0000313" key="6">
    <source>
        <dbReference type="EMBL" id="OJG14450.1"/>
    </source>
</evidence>
<dbReference type="InterPro" id="IPR036388">
    <property type="entry name" value="WH-like_DNA-bd_sf"/>
</dbReference>
<dbReference type="OrthoDB" id="9785745at2"/>
<dbReference type="SUPFAM" id="SSF46785">
    <property type="entry name" value="Winged helix' DNA-binding domain"/>
    <property type="match status" value="1"/>
</dbReference>
<keyword evidence="2" id="KW-0805">Transcription regulation</keyword>
<dbReference type="Proteomes" id="UP000182835">
    <property type="component" value="Unassembled WGS sequence"/>
</dbReference>
<name>A0A1L8R3V9_9ENTE</name>
<evidence type="ECO:0000256" key="2">
    <source>
        <dbReference type="ARBA" id="ARBA00023015"/>
    </source>
</evidence>